<proteinExistence type="predicted"/>
<protein>
    <submittedName>
        <fullName evidence="1">Uncharacterized protein</fullName>
    </submittedName>
</protein>
<gene>
    <name evidence="1" type="ORF">METZ01_LOCUS302454</name>
</gene>
<dbReference type="EMBL" id="UINC01094395">
    <property type="protein sequence ID" value="SVC49600.1"/>
    <property type="molecule type" value="Genomic_DNA"/>
</dbReference>
<accession>A0A382MLU9</accession>
<evidence type="ECO:0000313" key="1">
    <source>
        <dbReference type="EMBL" id="SVC49600.1"/>
    </source>
</evidence>
<reference evidence="1" key="1">
    <citation type="submission" date="2018-05" db="EMBL/GenBank/DDBJ databases">
        <authorList>
            <person name="Lanie J.A."/>
            <person name="Ng W.-L."/>
            <person name="Kazmierczak K.M."/>
            <person name="Andrzejewski T.M."/>
            <person name="Davidsen T.M."/>
            <person name="Wayne K.J."/>
            <person name="Tettelin H."/>
            <person name="Glass J.I."/>
            <person name="Rusch D."/>
            <person name="Podicherti R."/>
            <person name="Tsui H.-C.T."/>
            <person name="Winkler M.E."/>
        </authorList>
    </citation>
    <scope>NUCLEOTIDE SEQUENCE</scope>
</reference>
<organism evidence="1">
    <name type="scientific">marine metagenome</name>
    <dbReference type="NCBI Taxonomy" id="408172"/>
    <lineage>
        <taxon>unclassified sequences</taxon>
        <taxon>metagenomes</taxon>
        <taxon>ecological metagenomes</taxon>
    </lineage>
</organism>
<name>A0A382MLU9_9ZZZZ</name>
<sequence>MINIYKYSNEISSNLNPRYKLKFENSRISLMKVIEQIGYDLFSNNNS</sequence>
<dbReference type="AlphaFoldDB" id="A0A382MLU9"/>